<dbReference type="EMBL" id="CP026100">
    <property type="protein sequence ID" value="AYV45245.1"/>
    <property type="molecule type" value="Genomic_DNA"/>
</dbReference>
<dbReference type="Pfam" id="PF11259">
    <property type="entry name" value="DUF3060"/>
    <property type="match status" value="1"/>
</dbReference>
<dbReference type="InterPro" id="IPR021417">
    <property type="entry name" value="DUF3060"/>
</dbReference>
<evidence type="ECO:0008006" key="6">
    <source>
        <dbReference type="Google" id="ProtNLM"/>
    </source>
</evidence>
<evidence type="ECO:0000256" key="1">
    <source>
        <dbReference type="SAM" id="SignalP"/>
    </source>
</evidence>
<proteinExistence type="predicted"/>
<accession>A0A2N5CZ38</accession>
<feature type="chain" id="PRO_5044578108" description="DUF3060 domain-containing protein" evidence="1">
    <location>
        <begin position="21"/>
        <end position="118"/>
    </location>
</feature>
<feature type="signal peptide" evidence="1">
    <location>
        <begin position="1"/>
        <end position="20"/>
    </location>
</feature>
<evidence type="ECO:0000313" key="3">
    <source>
        <dbReference type="EMBL" id="PLR19074.1"/>
    </source>
</evidence>
<keyword evidence="1" id="KW-0732">Signal</keyword>
<reference evidence="2 5" key="2">
    <citation type="submission" date="2018-01" db="EMBL/GenBank/DDBJ databases">
        <title>Complete genome sequence of Caulobacter flavus RHGG3.</title>
        <authorList>
            <person name="Yang E."/>
        </authorList>
    </citation>
    <scope>NUCLEOTIDE SEQUENCE [LARGE SCALE GENOMIC DNA]</scope>
    <source>
        <strain evidence="2 5">RHGG3</strain>
    </source>
</reference>
<dbReference type="OrthoDB" id="7206506at2"/>
<organism evidence="3 4">
    <name type="scientific">Caulobacter flavus</name>
    <dbReference type="NCBI Taxonomy" id="1679497"/>
    <lineage>
        <taxon>Bacteria</taxon>
        <taxon>Pseudomonadati</taxon>
        <taxon>Pseudomonadota</taxon>
        <taxon>Alphaproteobacteria</taxon>
        <taxon>Caulobacterales</taxon>
        <taxon>Caulobacteraceae</taxon>
        <taxon>Caulobacter</taxon>
    </lineage>
</organism>
<keyword evidence="5" id="KW-1185">Reference proteome</keyword>
<evidence type="ECO:0000313" key="5">
    <source>
        <dbReference type="Proteomes" id="UP000281192"/>
    </source>
</evidence>
<protein>
    <recommendedName>
        <fullName evidence="6">DUF3060 domain-containing protein</fullName>
    </recommendedName>
</protein>
<evidence type="ECO:0000313" key="2">
    <source>
        <dbReference type="EMBL" id="AYV45245.1"/>
    </source>
</evidence>
<dbReference type="Proteomes" id="UP000281192">
    <property type="component" value="Chromosome"/>
</dbReference>
<reference evidence="3 4" key="1">
    <citation type="submission" date="2017-12" db="EMBL/GenBank/DDBJ databases">
        <title>The genome sequence of Caulobacter flavus CGMCC1 15093.</title>
        <authorList>
            <person name="Gao J."/>
            <person name="Mao X."/>
            <person name="Sun J."/>
        </authorList>
    </citation>
    <scope>NUCLEOTIDE SEQUENCE [LARGE SCALE GENOMIC DNA]</scope>
    <source>
        <strain evidence="3 4">CGMCC1 15093</strain>
    </source>
</reference>
<dbReference type="Proteomes" id="UP000234483">
    <property type="component" value="Unassembled WGS sequence"/>
</dbReference>
<dbReference type="AlphaFoldDB" id="A0A2N5CZ38"/>
<dbReference type="EMBL" id="PJRQ01000008">
    <property type="protein sequence ID" value="PLR19074.1"/>
    <property type="molecule type" value="Genomic_DNA"/>
</dbReference>
<name>A0A2N5CZ38_9CAUL</name>
<dbReference type="KEGG" id="cfh:C1707_02735"/>
<dbReference type="RefSeq" id="WP_101711632.1">
    <property type="nucleotide sequence ID" value="NZ_CP026100.1"/>
</dbReference>
<gene>
    <name evidence="2" type="ORF">C1707_02735</name>
    <name evidence="3" type="ORF">CFHF_03435</name>
</gene>
<sequence length="118" mass="12102">MSVVSLLSSLLLLAAAPPQAVGPVETDAKTIAIAGTEHNETLPCNGRAVSIEGVDHVITLTGVCKSVEITGSGNTVTVAIAPGGLLSVAGTDQKVRWRSTGEVRRSVTGVDNKVVREK</sequence>
<evidence type="ECO:0000313" key="4">
    <source>
        <dbReference type="Proteomes" id="UP000234483"/>
    </source>
</evidence>